<evidence type="ECO:0000259" key="2">
    <source>
        <dbReference type="Pfam" id="PF00006"/>
    </source>
</evidence>
<evidence type="ECO:0000313" key="3">
    <source>
        <dbReference type="EMBL" id="KAF9760599.1"/>
    </source>
</evidence>
<accession>A0A9P6GYN9</accession>
<reference evidence="3 4" key="1">
    <citation type="journal article" date="2020" name="Genome Biol. Evol.">
        <title>Comparative genomics of strictly vertically transmitted, feminizing microsporidia endosymbionts of amphipod crustaceans.</title>
        <authorList>
            <person name="Cormier A."/>
            <person name="Chebbi M.A."/>
            <person name="Giraud I."/>
            <person name="Wattier R."/>
            <person name="Teixeira M."/>
            <person name="Gilbert C."/>
            <person name="Rigaud T."/>
            <person name="Cordaux R."/>
        </authorList>
    </citation>
    <scope>NUCLEOTIDE SEQUENCE [LARGE SCALE GENOMIC DNA]</scope>
    <source>
        <strain evidence="3 4">Ou3-Ou53</strain>
    </source>
</reference>
<organism evidence="3 4">
    <name type="scientific">Nosema granulosis</name>
    <dbReference type="NCBI Taxonomy" id="83296"/>
    <lineage>
        <taxon>Eukaryota</taxon>
        <taxon>Fungi</taxon>
        <taxon>Fungi incertae sedis</taxon>
        <taxon>Microsporidia</taxon>
        <taxon>Nosematidae</taxon>
        <taxon>Nosema</taxon>
    </lineage>
</organism>
<sequence>MSNIISHLSVNKTFSYLDMKFIFSFYNFIGSSRRELSFLKILHKSLQKNTNFFVDGTVALDIYKQYESPFSCVNLCEKLSLNGMDTVHVLDSLSNHAKIYRHLMLDLKRAPGREAYPGDIFYLHAKILERYGQFGYMFNLGSITGFPIAEVHKDNITDYITTNLISITDGQ</sequence>
<protein>
    <submittedName>
        <fullName evidence="3">ATP synthase subunit alpha 1</fullName>
    </submittedName>
</protein>
<comment type="similarity">
    <text evidence="1">Belongs to the ATPase alpha/beta chains family.</text>
</comment>
<dbReference type="GO" id="GO:0043531">
    <property type="term" value="F:ADP binding"/>
    <property type="evidence" value="ECO:0007669"/>
    <property type="project" value="TreeGrafter"/>
</dbReference>
<dbReference type="GO" id="GO:0045259">
    <property type="term" value="C:proton-transporting ATP synthase complex"/>
    <property type="evidence" value="ECO:0007669"/>
    <property type="project" value="InterPro"/>
</dbReference>
<comment type="caution">
    <text evidence="3">The sequence shown here is derived from an EMBL/GenBank/DDBJ whole genome shotgun (WGS) entry which is preliminary data.</text>
</comment>
<dbReference type="Proteomes" id="UP000740883">
    <property type="component" value="Unassembled WGS sequence"/>
</dbReference>
<dbReference type="InterPro" id="IPR005294">
    <property type="entry name" value="ATP_synth_F1_asu"/>
</dbReference>
<dbReference type="PANTHER" id="PTHR48082">
    <property type="entry name" value="ATP SYNTHASE SUBUNIT ALPHA, MITOCHONDRIAL"/>
    <property type="match status" value="1"/>
</dbReference>
<dbReference type="PANTHER" id="PTHR48082:SF2">
    <property type="entry name" value="ATP SYNTHASE SUBUNIT ALPHA, MITOCHONDRIAL"/>
    <property type="match status" value="1"/>
</dbReference>
<dbReference type="SUPFAM" id="SSF52540">
    <property type="entry name" value="P-loop containing nucleoside triphosphate hydrolases"/>
    <property type="match status" value="1"/>
</dbReference>
<dbReference type="Gene3D" id="3.40.50.12240">
    <property type="match status" value="1"/>
</dbReference>
<dbReference type="OrthoDB" id="9805536at2759"/>
<dbReference type="InterPro" id="IPR027417">
    <property type="entry name" value="P-loop_NTPase"/>
</dbReference>
<feature type="domain" description="ATPase F1/V1/A1 complex alpha/beta subunit nucleotide-binding" evidence="2">
    <location>
        <begin position="23"/>
        <end position="171"/>
    </location>
</feature>
<dbReference type="AlphaFoldDB" id="A0A9P6GYN9"/>
<name>A0A9P6GYN9_9MICR</name>
<dbReference type="EMBL" id="SBJO01000569">
    <property type="protein sequence ID" value="KAF9760599.1"/>
    <property type="molecule type" value="Genomic_DNA"/>
</dbReference>
<keyword evidence="4" id="KW-1185">Reference proteome</keyword>
<evidence type="ECO:0000313" key="4">
    <source>
        <dbReference type="Proteomes" id="UP000740883"/>
    </source>
</evidence>
<gene>
    <name evidence="3" type="primary">atpA1</name>
    <name evidence="3" type="ORF">NGRA_3091</name>
</gene>
<dbReference type="Pfam" id="PF00006">
    <property type="entry name" value="ATP-synt_ab"/>
    <property type="match status" value="1"/>
</dbReference>
<evidence type="ECO:0000256" key="1">
    <source>
        <dbReference type="ARBA" id="ARBA00008936"/>
    </source>
</evidence>
<dbReference type="GO" id="GO:0046933">
    <property type="term" value="F:proton-transporting ATP synthase activity, rotational mechanism"/>
    <property type="evidence" value="ECO:0007669"/>
    <property type="project" value="InterPro"/>
</dbReference>
<proteinExistence type="inferred from homology"/>
<dbReference type="GO" id="GO:0005524">
    <property type="term" value="F:ATP binding"/>
    <property type="evidence" value="ECO:0007669"/>
    <property type="project" value="InterPro"/>
</dbReference>
<dbReference type="InterPro" id="IPR000194">
    <property type="entry name" value="ATPase_F1/V1/A1_a/bsu_nucl-bd"/>
</dbReference>